<gene>
    <name evidence="1" type="ORF">IPO85_01005</name>
</gene>
<reference evidence="1 2" key="1">
    <citation type="submission" date="2020-10" db="EMBL/GenBank/DDBJ databases">
        <title>Connecting structure to function with the recovery of over 1000 high-quality activated sludge metagenome-assembled genomes encoding full-length rRNA genes using long-read sequencing.</title>
        <authorList>
            <person name="Singleton C.M."/>
            <person name="Petriglieri F."/>
            <person name="Kristensen J.M."/>
            <person name="Kirkegaard R.H."/>
            <person name="Michaelsen T.Y."/>
            <person name="Andersen M.H."/>
            <person name="Karst S.M."/>
            <person name="Dueholm M.S."/>
            <person name="Nielsen P.H."/>
            <person name="Albertsen M."/>
        </authorList>
    </citation>
    <scope>NUCLEOTIDE SEQUENCE [LARGE SCALE GENOMIC DNA]</scope>
    <source>
        <strain evidence="1">Ribe_18-Q3-R11-54_BAT3C.373</strain>
    </source>
</reference>
<dbReference type="Gene3D" id="1.25.10.10">
    <property type="entry name" value="Leucine-rich Repeat Variant"/>
    <property type="match status" value="1"/>
</dbReference>
<dbReference type="SUPFAM" id="SSF48371">
    <property type="entry name" value="ARM repeat"/>
    <property type="match status" value="1"/>
</dbReference>
<dbReference type="InterPro" id="IPR011989">
    <property type="entry name" value="ARM-like"/>
</dbReference>
<dbReference type="Proteomes" id="UP000808349">
    <property type="component" value="Unassembled WGS sequence"/>
</dbReference>
<proteinExistence type="predicted"/>
<evidence type="ECO:0000313" key="1">
    <source>
        <dbReference type="EMBL" id="MBK9716106.1"/>
    </source>
</evidence>
<accession>A0A9D7S6Z1</accession>
<evidence type="ECO:0000313" key="2">
    <source>
        <dbReference type="Proteomes" id="UP000808349"/>
    </source>
</evidence>
<dbReference type="EMBL" id="JADKFW010000004">
    <property type="protein sequence ID" value="MBK9716106.1"/>
    <property type="molecule type" value="Genomic_DNA"/>
</dbReference>
<organism evidence="1 2">
    <name type="scientific">Candidatus Defluviibacterium haderslevense</name>
    <dbReference type="NCBI Taxonomy" id="2981993"/>
    <lineage>
        <taxon>Bacteria</taxon>
        <taxon>Pseudomonadati</taxon>
        <taxon>Bacteroidota</taxon>
        <taxon>Saprospiria</taxon>
        <taxon>Saprospirales</taxon>
        <taxon>Saprospiraceae</taxon>
        <taxon>Candidatus Defluviibacterium</taxon>
    </lineage>
</organism>
<comment type="caution">
    <text evidence="1">The sequence shown here is derived from an EMBL/GenBank/DDBJ whole genome shotgun (WGS) entry which is preliminary data.</text>
</comment>
<protein>
    <submittedName>
        <fullName evidence="1">HEAT repeat domain-containing protein</fullName>
    </submittedName>
</protein>
<sequence>MTLLELFKDRTTKPKEKILTIGEWLLDGSLPIEELVVFAEKAKDSDKASCIESIEFATKQNAKIADENVLNFVTKSLDERAPRIKWESAKVIGNIAQLFPTNLNKTIEHLLINARHDGTVVRWATAYALGEIIKLKTKHNTHLIPTIESICGIEENDGVKKKYLDALKKIQ</sequence>
<dbReference type="InterPro" id="IPR016024">
    <property type="entry name" value="ARM-type_fold"/>
</dbReference>
<name>A0A9D7S6Z1_9BACT</name>
<dbReference type="AlphaFoldDB" id="A0A9D7S6Z1"/>